<dbReference type="GeneID" id="64767067"/>
<reference evidence="1 2" key="1">
    <citation type="submission" date="2019-05" db="EMBL/GenBank/DDBJ databases">
        <authorList>
            <person name="Pope W.H."/>
            <person name="Garlena R.A."/>
            <person name="Russell D.A."/>
            <person name="Jacobs-Sera D."/>
            <person name="Hatfull G.F."/>
        </authorList>
    </citation>
    <scope>NUCLEOTIDE SEQUENCE [LARGE SCALE GENOMIC DNA]</scope>
</reference>
<evidence type="ECO:0000313" key="1">
    <source>
        <dbReference type="EMBL" id="QDH91821.1"/>
    </source>
</evidence>
<protein>
    <submittedName>
        <fullName evidence="1">Uncharacterized protein</fullName>
    </submittedName>
</protein>
<evidence type="ECO:0000313" key="2">
    <source>
        <dbReference type="Proteomes" id="UP000316777"/>
    </source>
</evidence>
<name>A0A514DDX8_9CAUD</name>
<organism evidence="1 2">
    <name type="scientific">Mycobacterium phage Phrappuccino</name>
    <dbReference type="NCBI Taxonomy" id="2591223"/>
    <lineage>
        <taxon>Viruses</taxon>
        <taxon>Duplodnaviria</taxon>
        <taxon>Heunggongvirae</taxon>
        <taxon>Uroviricota</taxon>
        <taxon>Caudoviricetes</taxon>
        <taxon>Phrappuccinovirus</taxon>
        <taxon>Phrappuccinovirus phrappuccino</taxon>
        <taxon>Phreappuccinovirus Phrappuccino</taxon>
    </lineage>
</organism>
<dbReference type="RefSeq" id="YP_010059835.1">
    <property type="nucleotide sequence ID" value="NC_054727.1"/>
</dbReference>
<proteinExistence type="predicted"/>
<dbReference type="KEGG" id="vg:64767067"/>
<accession>A0A514DDX8</accession>
<sequence>MTVRINNVSLEVDGAVVRKFDGATTSLTVTGEQAHSLYRDLSAVIGLLDDGTGPDEQVAAGPMSIAPSAEALGVLE</sequence>
<dbReference type="EMBL" id="MK937592">
    <property type="protein sequence ID" value="QDH91821.1"/>
    <property type="molecule type" value="Genomic_DNA"/>
</dbReference>
<dbReference type="Proteomes" id="UP000316777">
    <property type="component" value="Segment"/>
</dbReference>
<gene>
    <name evidence="1" type="primary">146</name>
    <name evidence="1" type="ORF">SEA_PHRAPPUCCINO_146</name>
</gene>
<keyword evidence="2" id="KW-1185">Reference proteome</keyword>